<evidence type="ECO:0000256" key="1">
    <source>
        <dbReference type="SAM" id="MobiDB-lite"/>
    </source>
</evidence>
<dbReference type="InterPro" id="IPR050181">
    <property type="entry name" value="Cold_shock_domain"/>
</dbReference>
<accession>A0AAU7MFC8</accession>
<evidence type="ECO:0000313" key="4">
    <source>
        <dbReference type="EMBL" id="XCH76775.1"/>
    </source>
</evidence>
<sequence length="137" mass="15007">MASGKIIRYNETKGYGFIAPDDGGEDLFIHVNDVGFPLTDRCVGQRVSYEVMEGQKGLKAARIQLLDPPAAPRRAAPTTRLDDEDDEDCEVLSAEEYSSEITEALMETAPSLTGAQIMKIRERLIAAGYARGWVVKG</sequence>
<organism evidence="3">
    <name type="scientific">Micromonospora sp. CCTCC AA 2012012</name>
    <dbReference type="NCBI Taxonomy" id="3111921"/>
    <lineage>
        <taxon>Bacteria</taxon>
        <taxon>Bacillati</taxon>
        <taxon>Actinomycetota</taxon>
        <taxon>Actinomycetes</taxon>
        <taxon>Micromonosporales</taxon>
        <taxon>Micromonosporaceae</taxon>
        <taxon>Micromonospora</taxon>
    </lineage>
</organism>
<dbReference type="SUPFAM" id="SSF50249">
    <property type="entry name" value="Nucleic acid-binding proteins"/>
    <property type="match status" value="1"/>
</dbReference>
<evidence type="ECO:0000313" key="3">
    <source>
        <dbReference type="EMBL" id="XBP96071.1"/>
    </source>
</evidence>
<dbReference type="Gene3D" id="2.40.50.140">
    <property type="entry name" value="Nucleic acid-binding proteins"/>
    <property type="match status" value="1"/>
</dbReference>
<evidence type="ECO:0000259" key="2">
    <source>
        <dbReference type="PROSITE" id="PS51857"/>
    </source>
</evidence>
<feature type="domain" description="CSD" evidence="2">
    <location>
        <begin position="1"/>
        <end position="65"/>
    </location>
</feature>
<proteinExistence type="predicted"/>
<dbReference type="PROSITE" id="PS51857">
    <property type="entry name" value="CSD_2"/>
    <property type="match status" value="1"/>
</dbReference>
<feature type="region of interest" description="Disordered" evidence="1">
    <location>
        <begin position="69"/>
        <end position="88"/>
    </location>
</feature>
<dbReference type="InterPro" id="IPR011129">
    <property type="entry name" value="CSD"/>
</dbReference>
<dbReference type="InterPro" id="IPR002059">
    <property type="entry name" value="CSP_DNA-bd"/>
</dbReference>
<dbReference type="InterPro" id="IPR012340">
    <property type="entry name" value="NA-bd_OB-fold"/>
</dbReference>
<dbReference type="PRINTS" id="PR00050">
    <property type="entry name" value="COLDSHOCK"/>
</dbReference>
<protein>
    <submittedName>
        <fullName evidence="3">Cold shock domain-containing protein</fullName>
    </submittedName>
</protein>
<name>A0AAU7MFC8_9ACTN</name>
<dbReference type="EMBL" id="CP157762">
    <property type="protein sequence ID" value="XBP96071.1"/>
    <property type="molecule type" value="Genomic_DNA"/>
</dbReference>
<dbReference type="Pfam" id="PF00313">
    <property type="entry name" value="CSD"/>
    <property type="match status" value="1"/>
</dbReference>
<gene>
    <name evidence="4" type="ORF">ABUL08_11995</name>
    <name evidence="3" type="ORF">VK199_11945</name>
</gene>
<dbReference type="PANTHER" id="PTHR11544">
    <property type="entry name" value="COLD SHOCK DOMAIN CONTAINING PROTEINS"/>
    <property type="match status" value="1"/>
</dbReference>
<dbReference type="SMART" id="SM00357">
    <property type="entry name" value="CSP"/>
    <property type="match status" value="1"/>
</dbReference>
<reference evidence="3" key="1">
    <citation type="submission" date="2024-01" db="EMBL/GenBank/DDBJ databases">
        <title>The genome sequence of Micromonospora mangrovi CCTCC AA 2012012.</title>
        <authorList>
            <person name="Gao J."/>
        </authorList>
    </citation>
    <scope>NUCLEOTIDE SEQUENCE</scope>
    <source>
        <strain evidence="3">CCTCC AA 2012012</strain>
    </source>
</reference>
<dbReference type="GO" id="GO:0003676">
    <property type="term" value="F:nucleic acid binding"/>
    <property type="evidence" value="ECO:0007669"/>
    <property type="project" value="InterPro"/>
</dbReference>
<dbReference type="RefSeq" id="WP_350937467.1">
    <property type="nucleotide sequence ID" value="NZ_CP157762.1"/>
</dbReference>
<dbReference type="AlphaFoldDB" id="A0AAU7MFC8"/>
<dbReference type="EMBL" id="CP159342">
    <property type="protein sequence ID" value="XCH76775.1"/>
    <property type="molecule type" value="Genomic_DNA"/>
</dbReference>
<reference evidence="4" key="2">
    <citation type="submission" date="2024-06" db="EMBL/GenBank/DDBJ databases">
        <title>Micromonospora mangrovi CCTCC AA 2012012 genome sequences.</title>
        <authorList>
            <person name="Gao J."/>
        </authorList>
    </citation>
    <scope>NUCLEOTIDE SEQUENCE</scope>
    <source>
        <strain evidence="4">CCTCC AA 2012012</strain>
    </source>
</reference>